<sequence length="111" mass="12767">MGTPVPTTETALSWTDEKHLHFLNTMEASFVRSMLQNDNGHGRRRIYHRLLRLDRPLPDTSDSTLDLKKPLPTARKHAPSGNLDFLSRYRLNYAPSAHFSPYCHGSTFFLK</sequence>
<keyword evidence="2" id="KW-1185">Reference proteome</keyword>
<dbReference type="EMBL" id="CM039428">
    <property type="protein sequence ID" value="KAI4351780.1"/>
    <property type="molecule type" value="Genomic_DNA"/>
</dbReference>
<evidence type="ECO:0000313" key="2">
    <source>
        <dbReference type="Proteomes" id="UP000828941"/>
    </source>
</evidence>
<evidence type="ECO:0000313" key="1">
    <source>
        <dbReference type="EMBL" id="KAI4351780.1"/>
    </source>
</evidence>
<protein>
    <submittedName>
        <fullName evidence="1">Uncharacterized protein</fullName>
    </submittedName>
</protein>
<accession>A0ACB9PTX4</accession>
<gene>
    <name evidence="1" type="ORF">L6164_006098</name>
</gene>
<name>A0ACB9PTX4_BAUVA</name>
<reference evidence="1 2" key="1">
    <citation type="journal article" date="2022" name="DNA Res.">
        <title>Chromosomal-level genome assembly of the orchid tree Bauhinia variegata (Leguminosae; Cercidoideae) supports the allotetraploid origin hypothesis of Bauhinia.</title>
        <authorList>
            <person name="Zhong Y."/>
            <person name="Chen Y."/>
            <person name="Zheng D."/>
            <person name="Pang J."/>
            <person name="Liu Y."/>
            <person name="Luo S."/>
            <person name="Meng S."/>
            <person name="Qian L."/>
            <person name="Wei D."/>
            <person name="Dai S."/>
            <person name="Zhou R."/>
        </authorList>
    </citation>
    <scope>NUCLEOTIDE SEQUENCE [LARGE SCALE GENOMIC DNA]</scope>
    <source>
        <strain evidence="1">BV-YZ2020</strain>
    </source>
</reference>
<dbReference type="Proteomes" id="UP000828941">
    <property type="component" value="Chromosome 3"/>
</dbReference>
<comment type="caution">
    <text evidence="1">The sequence shown here is derived from an EMBL/GenBank/DDBJ whole genome shotgun (WGS) entry which is preliminary data.</text>
</comment>
<organism evidence="1 2">
    <name type="scientific">Bauhinia variegata</name>
    <name type="common">Purple orchid tree</name>
    <name type="synonym">Phanera variegata</name>
    <dbReference type="NCBI Taxonomy" id="167791"/>
    <lineage>
        <taxon>Eukaryota</taxon>
        <taxon>Viridiplantae</taxon>
        <taxon>Streptophyta</taxon>
        <taxon>Embryophyta</taxon>
        <taxon>Tracheophyta</taxon>
        <taxon>Spermatophyta</taxon>
        <taxon>Magnoliopsida</taxon>
        <taxon>eudicotyledons</taxon>
        <taxon>Gunneridae</taxon>
        <taxon>Pentapetalae</taxon>
        <taxon>rosids</taxon>
        <taxon>fabids</taxon>
        <taxon>Fabales</taxon>
        <taxon>Fabaceae</taxon>
        <taxon>Cercidoideae</taxon>
        <taxon>Cercideae</taxon>
        <taxon>Bauhiniinae</taxon>
        <taxon>Bauhinia</taxon>
    </lineage>
</organism>
<proteinExistence type="predicted"/>